<keyword evidence="2" id="KW-1185">Reference proteome</keyword>
<comment type="caution">
    <text evidence="1">The sequence shown here is derived from an EMBL/GenBank/DDBJ whole genome shotgun (WGS) entry which is preliminary data.</text>
</comment>
<accession>A0A3R9PDY0</accession>
<proteinExistence type="predicted"/>
<dbReference type="EMBL" id="RWIT01000002">
    <property type="protein sequence ID" value="RSK50061.1"/>
    <property type="molecule type" value="Genomic_DNA"/>
</dbReference>
<protein>
    <recommendedName>
        <fullName evidence="3">Lipocalin-like domain-containing protein</fullName>
    </recommendedName>
</protein>
<name>A0A3R9PDY0_9BACT</name>
<gene>
    <name evidence="1" type="ORF">EI291_05265</name>
</gene>
<reference evidence="1 2" key="1">
    <citation type="submission" date="2018-12" db="EMBL/GenBank/DDBJ databases">
        <authorList>
            <person name="Feng G."/>
            <person name="Zhu H."/>
        </authorList>
    </citation>
    <scope>NUCLEOTIDE SEQUENCE [LARGE SCALE GENOMIC DNA]</scope>
    <source>
        <strain evidence="1 2">KCTC 12533</strain>
    </source>
</reference>
<sequence length="142" mass="16179">MNQTLFSLLLGLTLLTAACDKKNDEPKPAPSIEGRWEIQSTNTYSYDADRKLLRYTVDTSAAARYFYTIISKDAILHYDRKNNSLLGGGPITYLNPTTVTYGRTSGTIVIKELTAHRLVLHYLPEKLPVPYPYYEPEDIYVR</sequence>
<dbReference type="RefSeq" id="WP_125418742.1">
    <property type="nucleotide sequence ID" value="NZ_RWIT01000002.1"/>
</dbReference>
<dbReference type="OrthoDB" id="887325at2"/>
<dbReference type="AlphaFoldDB" id="A0A3R9PDY0"/>
<organism evidence="1 2">
    <name type="scientific">Hymenobacter rigui</name>
    <dbReference type="NCBI Taxonomy" id="334424"/>
    <lineage>
        <taxon>Bacteria</taxon>
        <taxon>Pseudomonadati</taxon>
        <taxon>Bacteroidota</taxon>
        <taxon>Cytophagia</taxon>
        <taxon>Cytophagales</taxon>
        <taxon>Hymenobacteraceae</taxon>
        <taxon>Hymenobacter</taxon>
    </lineage>
</organism>
<dbReference type="Proteomes" id="UP000273500">
    <property type="component" value="Unassembled WGS sequence"/>
</dbReference>
<evidence type="ECO:0000313" key="2">
    <source>
        <dbReference type="Proteomes" id="UP000273500"/>
    </source>
</evidence>
<evidence type="ECO:0000313" key="1">
    <source>
        <dbReference type="EMBL" id="RSK50061.1"/>
    </source>
</evidence>
<evidence type="ECO:0008006" key="3">
    <source>
        <dbReference type="Google" id="ProtNLM"/>
    </source>
</evidence>